<dbReference type="GO" id="GO:0005096">
    <property type="term" value="F:GTPase activator activity"/>
    <property type="evidence" value="ECO:0007669"/>
    <property type="project" value="InterPro"/>
</dbReference>
<keyword evidence="3" id="KW-1185">Reference proteome</keyword>
<evidence type="ECO:0000313" key="3">
    <source>
        <dbReference type="Proteomes" id="UP000653454"/>
    </source>
</evidence>
<feature type="domain" description="Rho-GAP" evidence="1">
    <location>
        <begin position="1"/>
        <end position="106"/>
    </location>
</feature>
<dbReference type="PANTHER" id="PTHR12552:SF1">
    <property type="entry name" value="RHO GTPASE-ACTIVATING PROTEIN GRAF"/>
    <property type="match status" value="1"/>
</dbReference>
<dbReference type="SUPFAM" id="SSF48350">
    <property type="entry name" value="GTPase activation domain, GAP"/>
    <property type="match status" value="1"/>
</dbReference>
<protein>
    <submittedName>
        <fullName evidence="2">(diamondback moth) hypothetical protein</fullName>
    </submittedName>
</protein>
<comment type="caution">
    <text evidence="2">The sequence shown here is derived from an EMBL/GenBank/DDBJ whole genome shotgun (WGS) entry which is preliminary data.</text>
</comment>
<dbReference type="Pfam" id="PF00620">
    <property type="entry name" value="RhoGAP"/>
    <property type="match status" value="1"/>
</dbReference>
<accession>A0A8S4FJR3</accession>
<gene>
    <name evidence="2" type="ORF">PLXY2_LOCUS9220</name>
</gene>
<dbReference type="Gene3D" id="1.10.555.10">
    <property type="entry name" value="Rho GTPase activation protein"/>
    <property type="match status" value="1"/>
</dbReference>
<reference evidence="2" key="1">
    <citation type="submission" date="2020-11" db="EMBL/GenBank/DDBJ databases">
        <authorList>
            <person name="Whiteford S."/>
        </authorList>
    </citation>
    <scope>NUCLEOTIDE SEQUENCE</scope>
</reference>
<dbReference type="PROSITE" id="PS50238">
    <property type="entry name" value="RHOGAP"/>
    <property type="match status" value="1"/>
</dbReference>
<dbReference type="InterPro" id="IPR008936">
    <property type="entry name" value="Rho_GTPase_activation_prot"/>
</dbReference>
<dbReference type="InterPro" id="IPR047234">
    <property type="entry name" value="GRAF_fam"/>
</dbReference>
<dbReference type="InterPro" id="IPR000198">
    <property type="entry name" value="RhoGAP_dom"/>
</dbReference>
<sequence length="242" mass="26928">MINYNKLLHDSPSSPELESRSERVAAVHQLVHQLPRDNRAMLHTVVQHLCNVVAQSDKNLMSVSNVAVCFGPTLLRAERETVASILEIKFYNVIVETLIENFRTIFLEPPPAVAEPVNGHARLEIKFYNVIVETLIENFRTIFLEPPPAVAEPVNGHASGDAHRELPHHIPGAAARCGRACERTRQYGLGSYACAERETVGSILEIKFYNIIVETLIENFRTIFLEPPPAVAEPVNGHASLV</sequence>
<name>A0A8S4FJR3_PLUXY</name>
<dbReference type="Proteomes" id="UP000653454">
    <property type="component" value="Unassembled WGS sequence"/>
</dbReference>
<dbReference type="EMBL" id="CAJHNJ030000036">
    <property type="protein sequence ID" value="CAG9128565.1"/>
    <property type="molecule type" value="Genomic_DNA"/>
</dbReference>
<evidence type="ECO:0000259" key="1">
    <source>
        <dbReference type="PROSITE" id="PS50238"/>
    </source>
</evidence>
<organism evidence="2 3">
    <name type="scientific">Plutella xylostella</name>
    <name type="common">Diamondback moth</name>
    <name type="synonym">Plutella maculipennis</name>
    <dbReference type="NCBI Taxonomy" id="51655"/>
    <lineage>
        <taxon>Eukaryota</taxon>
        <taxon>Metazoa</taxon>
        <taxon>Ecdysozoa</taxon>
        <taxon>Arthropoda</taxon>
        <taxon>Hexapoda</taxon>
        <taxon>Insecta</taxon>
        <taxon>Pterygota</taxon>
        <taxon>Neoptera</taxon>
        <taxon>Endopterygota</taxon>
        <taxon>Lepidoptera</taxon>
        <taxon>Glossata</taxon>
        <taxon>Ditrysia</taxon>
        <taxon>Yponomeutoidea</taxon>
        <taxon>Plutellidae</taxon>
        <taxon>Plutella</taxon>
    </lineage>
</organism>
<dbReference type="AlphaFoldDB" id="A0A8S4FJR3"/>
<evidence type="ECO:0000313" key="2">
    <source>
        <dbReference type="EMBL" id="CAG9128565.1"/>
    </source>
</evidence>
<dbReference type="PANTHER" id="PTHR12552">
    <property type="entry name" value="OLIGOPHRENIN 1"/>
    <property type="match status" value="1"/>
</dbReference>
<proteinExistence type="predicted"/>
<dbReference type="GO" id="GO:0007165">
    <property type="term" value="P:signal transduction"/>
    <property type="evidence" value="ECO:0007669"/>
    <property type="project" value="InterPro"/>
</dbReference>